<dbReference type="InParanoid" id="F4X056"/>
<keyword evidence="3" id="KW-1185">Reference proteome</keyword>
<sequence length="202" mass="22915">MTRFPRVAESRGATRQAGDKAPSRGERALRAPGKISGQHLLWPARREDAGRQPIESFPRPARSTCEGTGETNVAHVQSPGSASGRRRYRICVPEMRNYGNLDQIKSSQHSERSDSYLLFGLNFWFLVVPASRWLQLANPGRQKSGILERGHFTRVSLRHSDRTDRRLIKQRDFAILINYRNCTPLYNAMRSASINVSKPDKV</sequence>
<gene>
    <name evidence="2" type="ORF">G5I_11643</name>
</gene>
<dbReference type="AlphaFoldDB" id="F4X056"/>
<feature type="region of interest" description="Disordered" evidence="1">
    <location>
        <begin position="53"/>
        <end position="81"/>
    </location>
</feature>
<evidence type="ECO:0000313" key="3">
    <source>
        <dbReference type="Proteomes" id="UP000007755"/>
    </source>
</evidence>
<dbReference type="EMBL" id="GL888492">
    <property type="protein sequence ID" value="EGI60170.1"/>
    <property type="molecule type" value="Genomic_DNA"/>
</dbReference>
<proteinExistence type="predicted"/>
<accession>F4X056</accession>
<name>F4X056_ACREC</name>
<feature type="region of interest" description="Disordered" evidence="1">
    <location>
        <begin position="1"/>
        <end position="34"/>
    </location>
</feature>
<reference evidence="2" key="1">
    <citation type="submission" date="2011-02" db="EMBL/GenBank/DDBJ databases">
        <title>The genome of the leaf-cutting ant Acromyrmex echinatior suggests key adaptations to social evolution and fungus farming.</title>
        <authorList>
            <person name="Nygaard S."/>
            <person name="Zhang G."/>
        </authorList>
    </citation>
    <scope>NUCLEOTIDE SEQUENCE</scope>
</reference>
<evidence type="ECO:0000313" key="2">
    <source>
        <dbReference type="EMBL" id="EGI60170.1"/>
    </source>
</evidence>
<organism evidence="3">
    <name type="scientific">Acromyrmex echinatior</name>
    <name type="common">Panamanian leafcutter ant</name>
    <name type="synonym">Acromyrmex octospinosus echinatior</name>
    <dbReference type="NCBI Taxonomy" id="103372"/>
    <lineage>
        <taxon>Eukaryota</taxon>
        <taxon>Metazoa</taxon>
        <taxon>Ecdysozoa</taxon>
        <taxon>Arthropoda</taxon>
        <taxon>Hexapoda</taxon>
        <taxon>Insecta</taxon>
        <taxon>Pterygota</taxon>
        <taxon>Neoptera</taxon>
        <taxon>Endopterygota</taxon>
        <taxon>Hymenoptera</taxon>
        <taxon>Apocrita</taxon>
        <taxon>Aculeata</taxon>
        <taxon>Formicoidea</taxon>
        <taxon>Formicidae</taxon>
        <taxon>Myrmicinae</taxon>
        <taxon>Acromyrmex</taxon>
    </lineage>
</organism>
<evidence type="ECO:0000256" key="1">
    <source>
        <dbReference type="SAM" id="MobiDB-lite"/>
    </source>
</evidence>
<feature type="compositionally biased region" description="Basic and acidic residues" evidence="1">
    <location>
        <begin position="17"/>
        <end position="29"/>
    </location>
</feature>
<feature type="compositionally biased region" description="Polar residues" evidence="1">
    <location>
        <begin position="65"/>
        <end position="81"/>
    </location>
</feature>
<protein>
    <submittedName>
        <fullName evidence="2">Uncharacterized protein</fullName>
    </submittedName>
</protein>
<dbReference type="Proteomes" id="UP000007755">
    <property type="component" value="Unassembled WGS sequence"/>
</dbReference>